<dbReference type="PANTHER" id="PTHR23076">
    <property type="entry name" value="METALLOPROTEASE M41 FTSH"/>
    <property type="match status" value="1"/>
</dbReference>
<keyword evidence="5 15" id="KW-0812">Transmembrane</keyword>
<evidence type="ECO:0000256" key="12">
    <source>
        <dbReference type="ARBA" id="ARBA00023049"/>
    </source>
</evidence>
<proteinExistence type="inferred from homology"/>
<sequence length="523" mass="58555">MKKRIIFVLLCIFIALSVMSVLPLWGDTGIKSKLTSYDRILVIGITFVLFFYYNKLDHSPQYAHATINNDKKEKDQHNAEIFTKPKITFEDVAGLDEVKEELIEVIDFIKKTEKYKKMGAKIPKGILFYGPPGTGKTLLASAVAGETKSAFFSASGSEFVEKYVGVGAKRVRALFEKAKKEAPSVIFIDEIDAIGARRHLESNNEKDQTLNQLLVELDGFNTDQTVVVIGATNRLDLLDEALMRPGRFDRHMYIGNPSMKAREDILKVHTKNKPLSSEVSIADLAKKTHGMSGAHLSNIANEAAIIAVRENQEVISSKHFDLAIERVVAGLQVKNPNVLLKEKEIVSYHEAGHALIGKLLKTDMIQKVSIIPRGQALGYVLQMPQEDRYILTKDDLIKKMMVMLGGRASEEVVFNHLSTGAKDDLKKVTDLAAQMVCEYGMSDLGYISQEPSMIKSLSREINKEMNKIIDGCYKDTLETLKKNQNQLDIIATALMERETLSFDELNELLIEDRDTQEEKLAAV</sequence>
<organism evidence="18 19">
    <name type="scientific">Alkaliphilus serpentinus</name>
    <dbReference type="NCBI Taxonomy" id="1482731"/>
    <lineage>
        <taxon>Bacteria</taxon>
        <taxon>Bacillati</taxon>
        <taxon>Bacillota</taxon>
        <taxon>Clostridia</taxon>
        <taxon>Peptostreptococcales</taxon>
        <taxon>Natronincolaceae</taxon>
        <taxon>Alkaliphilus</taxon>
    </lineage>
</organism>
<feature type="binding site" evidence="15">
    <location>
        <begin position="130"/>
        <end position="137"/>
    </location>
    <ligand>
        <name>ATP</name>
        <dbReference type="ChEBI" id="CHEBI:30616"/>
    </ligand>
</feature>
<dbReference type="GO" id="GO:0006508">
    <property type="term" value="P:proteolysis"/>
    <property type="evidence" value="ECO:0007669"/>
    <property type="project" value="UniProtKB-KW"/>
</dbReference>
<evidence type="ECO:0000256" key="15">
    <source>
        <dbReference type="HAMAP-Rule" id="MF_01458"/>
    </source>
</evidence>
<dbReference type="HAMAP" id="MF_01458">
    <property type="entry name" value="FtsH"/>
    <property type="match status" value="1"/>
</dbReference>
<dbReference type="GO" id="GO:0030163">
    <property type="term" value="P:protein catabolic process"/>
    <property type="evidence" value="ECO:0007669"/>
    <property type="project" value="UniProtKB-UniRule"/>
</dbReference>
<evidence type="ECO:0000256" key="4">
    <source>
        <dbReference type="ARBA" id="ARBA00022670"/>
    </source>
</evidence>
<evidence type="ECO:0000256" key="10">
    <source>
        <dbReference type="ARBA" id="ARBA00022840"/>
    </source>
</evidence>
<evidence type="ECO:0000256" key="6">
    <source>
        <dbReference type="ARBA" id="ARBA00022723"/>
    </source>
</evidence>
<gene>
    <name evidence="18" type="primary">hflB</name>
    <name evidence="15" type="synonym">ftsH</name>
    <name evidence="18" type="ORF">F8153_08430</name>
</gene>
<dbReference type="RefSeq" id="WP_151865917.1">
    <property type="nucleotide sequence ID" value="NZ_WBZB01000025.1"/>
</dbReference>
<comment type="function">
    <text evidence="15">Acts as a processive, ATP-dependent zinc metallopeptidase for both cytoplasmic and membrane proteins. Plays a role in the quality control of integral membrane proteins.</text>
</comment>
<keyword evidence="9 15" id="KW-0862">Zinc</keyword>
<dbReference type="InterPro" id="IPR005936">
    <property type="entry name" value="FtsH"/>
</dbReference>
<dbReference type="PANTHER" id="PTHR23076:SF97">
    <property type="entry name" value="ATP-DEPENDENT ZINC METALLOPROTEASE YME1L1"/>
    <property type="match status" value="1"/>
</dbReference>
<accession>A0A833MA01</accession>
<dbReference type="SUPFAM" id="SSF52540">
    <property type="entry name" value="P-loop containing nucleoside triphosphate hydrolases"/>
    <property type="match status" value="1"/>
</dbReference>
<reference evidence="18 19" key="1">
    <citation type="submission" date="2019-10" db="EMBL/GenBank/DDBJ databases">
        <title>Alkaliphilus serpentinus sp. nov. and Alkaliphilus pronyensis sp. nov., two novel anaerobic alkaliphilic species isolated from the serpentinized-hosted hydrothermal field of the Prony Bay (New Caledonia).</title>
        <authorList>
            <person name="Postec A."/>
        </authorList>
    </citation>
    <scope>NUCLEOTIDE SEQUENCE [LARGE SCALE GENOMIC DNA]</scope>
    <source>
        <strain evidence="18 19">LacT</strain>
    </source>
</reference>
<dbReference type="Gene3D" id="1.20.58.760">
    <property type="entry name" value="Peptidase M41"/>
    <property type="match status" value="1"/>
</dbReference>
<dbReference type="Pfam" id="PF00004">
    <property type="entry name" value="AAA"/>
    <property type="match status" value="1"/>
</dbReference>
<feature type="binding site" evidence="15">
    <location>
        <position position="353"/>
    </location>
    <ligand>
        <name>Zn(2+)</name>
        <dbReference type="ChEBI" id="CHEBI:29105"/>
        <note>catalytic</note>
    </ligand>
</feature>
<evidence type="ECO:0000256" key="16">
    <source>
        <dbReference type="RuleBase" id="RU003651"/>
    </source>
</evidence>
<keyword evidence="8 15" id="KW-0378">Hydrolase</keyword>
<dbReference type="Pfam" id="PF17862">
    <property type="entry name" value="AAA_lid_3"/>
    <property type="match status" value="1"/>
</dbReference>
<keyword evidence="4 15" id="KW-0645">Protease</keyword>
<evidence type="ECO:0000256" key="1">
    <source>
        <dbReference type="ARBA" id="ARBA00004370"/>
    </source>
</evidence>
<dbReference type="SUPFAM" id="SSF140990">
    <property type="entry name" value="FtsH protease domain-like"/>
    <property type="match status" value="1"/>
</dbReference>
<dbReference type="GO" id="GO:0008270">
    <property type="term" value="F:zinc ion binding"/>
    <property type="evidence" value="ECO:0007669"/>
    <property type="project" value="UniProtKB-UniRule"/>
</dbReference>
<evidence type="ECO:0000313" key="19">
    <source>
        <dbReference type="Proteomes" id="UP000465601"/>
    </source>
</evidence>
<dbReference type="InterPro" id="IPR000642">
    <property type="entry name" value="Peptidase_M41"/>
</dbReference>
<feature type="active site" evidence="15">
    <location>
        <position position="350"/>
    </location>
</feature>
<dbReference type="GO" id="GO:0004222">
    <property type="term" value="F:metalloendopeptidase activity"/>
    <property type="evidence" value="ECO:0007669"/>
    <property type="project" value="InterPro"/>
</dbReference>
<dbReference type="FunFam" id="3.40.50.300:FF:000001">
    <property type="entry name" value="ATP-dependent zinc metalloprotease FtsH"/>
    <property type="match status" value="1"/>
</dbReference>
<feature type="domain" description="AAA+ ATPase" evidence="17">
    <location>
        <begin position="122"/>
        <end position="258"/>
    </location>
</feature>
<dbReference type="Pfam" id="PF01434">
    <property type="entry name" value="Peptidase_M41"/>
    <property type="match status" value="1"/>
</dbReference>
<dbReference type="Gene3D" id="1.10.8.60">
    <property type="match status" value="1"/>
</dbReference>
<keyword evidence="6 15" id="KW-0479">Metal-binding</keyword>
<dbReference type="GO" id="GO:0005886">
    <property type="term" value="C:plasma membrane"/>
    <property type="evidence" value="ECO:0007669"/>
    <property type="project" value="UniProtKB-SubCell"/>
</dbReference>
<dbReference type="FunFam" id="1.10.8.60:FF:000001">
    <property type="entry name" value="ATP-dependent zinc metalloprotease FtsH"/>
    <property type="match status" value="1"/>
</dbReference>
<evidence type="ECO:0000256" key="9">
    <source>
        <dbReference type="ARBA" id="ARBA00022833"/>
    </source>
</evidence>
<dbReference type="GO" id="GO:0005524">
    <property type="term" value="F:ATP binding"/>
    <property type="evidence" value="ECO:0007669"/>
    <property type="project" value="UniProtKB-UniRule"/>
</dbReference>
<dbReference type="SMART" id="SM00382">
    <property type="entry name" value="AAA"/>
    <property type="match status" value="1"/>
</dbReference>
<evidence type="ECO:0000256" key="5">
    <source>
        <dbReference type="ARBA" id="ARBA00022692"/>
    </source>
</evidence>
<comment type="subcellular location">
    <subcellularLocation>
        <location evidence="15">Cell membrane</location>
        <topology evidence="15">Multi-pass membrane protein</topology>
        <orientation evidence="15">Cytoplasmic side</orientation>
    </subcellularLocation>
    <subcellularLocation>
        <location evidence="1">Membrane</location>
    </subcellularLocation>
</comment>
<dbReference type="InterPro" id="IPR003593">
    <property type="entry name" value="AAA+_ATPase"/>
</dbReference>
<keyword evidence="10 15" id="KW-0067">ATP-binding</keyword>
<dbReference type="Proteomes" id="UP000465601">
    <property type="component" value="Unassembled WGS sequence"/>
</dbReference>
<dbReference type="InterPro" id="IPR041569">
    <property type="entry name" value="AAA_lid_3"/>
</dbReference>
<dbReference type="PROSITE" id="PS00674">
    <property type="entry name" value="AAA"/>
    <property type="match status" value="1"/>
</dbReference>
<comment type="cofactor">
    <cofactor evidence="15">
        <name>Zn(2+)</name>
        <dbReference type="ChEBI" id="CHEBI:29105"/>
    </cofactor>
    <text evidence="15">Binds 1 zinc ion per subunit.</text>
</comment>
<evidence type="ECO:0000256" key="2">
    <source>
        <dbReference type="ARBA" id="ARBA00010044"/>
    </source>
</evidence>
<protein>
    <recommendedName>
        <fullName evidence="15">ATP-dependent zinc metalloprotease FtsH</fullName>
        <ecNumber evidence="15">3.4.24.-</ecNumber>
    </recommendedName>
</protein>
<comment type="subunit">
    <text evidence="15">Homohexamer.</text>
</comment>
<evidence type="ECO:0000259" key="17">
    <source>
        <dbReference type="SMART" id="SM00382"/>
    </source>
</evidence>
<dbReference type="InterPro" id="IPR037219">
    <property type="entry name" value="Peptidase_M41-like"/>
</dbReference>
<keyword evidence="12 15" id="KW-0482">Metalloprotease</keyword>
<evidence type="ECO:0000256" key="7">
    <source>
        <dbReference type="ARBA" id="ARBA00022741"/>
    </source>
</evidence>
<feature type="binding site" evidence="15">
    <location>
        <position position="424"/>
    </location>
    <ligand>
        <name>Zn(2+)</name>
        <dbReference type="ChEBI" id="CHEBI:29105"/>
        <note>catalytic</note>
    </ligand>
</feature>
<keyword evidence="19" id="KW-1185">Reference proteome</keyword>
<keyword evidence="3 15" id="KW-1003">Cell membrane</keyword>
<evidence type="ECO:0000256" key="14">
    <source>
        <dbReference type="ARBA" id="ARBA00061570"/>
    </source>
</evidence>
<dbReference type="InterPro" id="IPR027417">
    <property type="entry name" value="P-loop_NTPase"/>
</dbReference>
<dbReference type="OrthoDB" id="9809379at2"/>
<dbReference type="FunFam" id="1.20.58.760:FF:000001">
    <property type="entry name" value="ATP-dependent zinc metalloprotease FtsH"/>
    <property type="match status" value="1"/>
</dbReference>
<keyword evidence="11 15" id="KW-1133">Transmembrane helix</keyword>
<feature type="binding site" evidence="15">
    <location>
        <position position="349"/>
    </location>
    <ligand>
        <name>Zn(2+)</name>
        <dbReference type="ChEBI" id="CHEBI:29105"/>
        <note>catalytic</note>
    </ligand>
</feature>
<evidence type="ECO:0000256" key="13">
    <source>
        <dbReference type="ARBA" id="ARBA00023136"/>
    </source>
</evidence>
<keyword evidence="13 15" id="KW-0472">Membrane</keyword>
<dbReference type="InterPro" id="IPR003960">
    <property type="entry name" value="ATPase_AAA_CS"/>
</dbReference>
<evidence type="ECO:0000256" key="11">
    <source>
        <dbReference type="ARBA" id="ARBA00022989"/>
    </source>
</evidence>
<dbReference type="CDD" id="cd19501">
    <property type="entry name" value="RecA-like_FtsH"/>
    <property type="match status" value="1"/>
</dbReference>
<comment type="similarity">
    <text evidence="2 15">In the C-terminal section; belongs to the peptidase M41 family.</text>
</comment>
<evidence type="ECO:0000256" key="8">
    <source>
        <dbReference type="ARBA" id="ARBA00022801"/>
    </source>
</evidence>
<evidence type="ECO:0000313" key="18">
    <source>
        <dbReference type="EMBL" id="KAB3529818.1"/>
    </source>
</evidence>
<dbReference type="InterPro" id="IPR003959">
    <property type="entry name" value="ATPase_AAA_core"/>
</dbReference>
<name>A0A833MA01_9FIRM</name>
<comment type="caution">
    <text evidence="18">The sequence shown here is derived from an EMBL/GenBank/DDBJ whole genome shotgun (WGS) entry which is preliminary data.</text>
</comment>
<dbReference type="GO" id="GO:0004176">
    <property type="term" value="F:ATP-dependent peptidase activity"/>
    <property type="evidence" value="ECO:0007669"/>
    <property type="project" value="InterPro"/>
</dbReference>
<dbReference type="GO" id="GO:0016887">
    <property type="term" value="F:ATP hydrolysis activity"/>
    <property type="evidence" value="ECO:0007669"/>
    <property type="project" value="UniProtKB-UniRule"/>
</dbReference>
<dbReference type="EC" id="3.4.24.-" evidence="15"/>
<comment type="similarity">
    <text evidence="16">Belongs to the AAA ATPase family.</text>
</comment>
<keyword evidence="7 15" id="KW-0547">Nucleotide-binding</keyword>
<dbReference type="Gene3D" id="3.40.50.300">
    <property type="entry name" value="P-loop containing nucleotide triphosphate hydrolases"/>
    <property type="match status" value="1"/>
</dbReference>
<evidence type="ECO:0000256" key="3">
    <source>
        <dbReference type="ARBA" id="ARBA00022475"/>
    </source>
</evidence>
<comment type="similarity">
    <text evidence="14 15">In the central section; belongs to the AAA ATPase family.</text>
</comment>
<dbReference type="AlphaFoldDB" id="A0A833MA01"/>
<dbReference type="EMBL" id="WBZB01000025">
    <property type="protein sequence ID" value="KAB3529818.1"/>
    <property type="molecule type" value="Genomic_DNA"/>
</dbReference>